<feature type="compositionally biased region" description="Acidic residues" evidence="1">
    <location>
        <begin position="210"/>
        <end position="219"/>
    </location>
</feature>
<dbReference type="PANTHER" id="PTHR39196">
    <property type="entry name" value="PRIMOSOME, DNAD SUBUNIT"/>
    <property type="match status" value="1"/>
</dbReference>
<organism evidence="3 4">
    <name type="scientific">Jilunia laotingensis</name>
    <dbReference type="NCBI Taxonomy" id="2763675"/>
    <lineage>
        <taxon>Bacteria</taxon>
        <taxon>Pseudomonadati</taxon>
        <taxon>Bacteroidota</taxon>
        <taxon>Bacteroidia</taxon>
        <taxon>Bacteroidales</taxon>
        <taxon>Bacteroidaceae</taxon>
        <taxon>Jilunia</taxon>
    </lineage>
</organism>
<accession>A0A926F2D4</accession>
<feature type="compositionally biased region" description="Basic and acidic residues" evidence="1">
    <location>
        <begin position="147"/>
        <end position="158"/>
    </location>
</feature>
<evidence type="ECO:0000259" key="2">
    <source>
        <dbReference type="Pfam" id="PF14297"/>
    </source>
</evidence>
<comment type="caution">
    <text evidence="3">The sequence shown here is derived from an EMBL/GenBank/DDBJ whole genome shotgun (WGS) entry which is preliminary data.</text>
</comment>
<dbReference type="InterPro" id="IPR025400">
    <property type="entry name" value="Lin1244/Lin1753-like_N"/>
</dbReference>
<name>A0A926F2D4_9BACT</name>
<feature type="region of interest" description="Disordered" evidence="1">
    <location>
        <begin position="137"/>
        <end position="160"/>
    </location>
</feature>
<dbReference type="Proteomes" id="UP000651085">
    <property type="component" value="Unassembled WGS sequence"/>
</dbReference>
<keyword evidence="4" id="KW-1185">Reference proteome</keyword>
<protein>
    <submittedName>
        <fullName evidence="3">DUF4373 domain-containing protein</fullName>
    </submittedName>
</protein>
<evidence type="ECO:0000313" key="4">
    <source>
        <dbReference type="Proteomes" id="UP000651085"/>
    </source>
</evidence>
<proteinExistence type="predicted"/>
<dbReference type="PANTHER" id="PTHR39196:SF1">
    <property type="entry name" value="PRIMOSOME, DNAD SUBUNIT"/>
    <property type="match status" value="1"/>
</dbReference>
<feature type="domain" description="Lin1244/Lin1753-like N-terminal" evidence="2">
    <location>
        <begin position="11"/>
        <end position="105"/>
    </location>
</feature>
<evidence type="ECO:0000256" key="1">
    <source>
        <dbReference type="SAM" id="MobiDB-lite"/>
    </source>
</evidence>
<evidence type="ECO:0000313" key="3">
    <source>
        <dbReference type="EMBL" id="MBC8592745.1"/>
    </source>
</evidence>
<dbReference type="RefSeq" id="WP_262433917.1">
    <property type="nucleotide sequence ID" value="NZ_JACRTF010000001.1"/>
</dbReference>
<sequence length="318" mass="35661">MSRIKKRGLDYFPMNTDFTQDRSVRRIMRQEGDGAFAVLFNALSYIYAGEGYFVRADTLFYEDLAASLFEKSGEGVKRIICLAVEYGIFDTSLFSRFGILTSAEIQRQYLFSTKRRKASQMNADYCLLSDAELAGLQPSNSRKSSSKAKDGEADEKRTKIQNVTFSTENVTSGTHSIAKHSIAQQRIAENSKELPPPVPPKGKNAGTAGEEVENDDREEEISPEKTETGYPSGRKQWTQEFINTLQPPADGIPRNYEGLLCNLLHYHIPPSEQYAIIRKSNYGIIGNPVWKGFSNLRNSCGKIKLPGRYLLSVINVKS</sequence>
<reference evidence="3" key="1">
    <citation type="submission" date="2020-08" db="EMBL/GenBank/DDBJ databases">
        <title>Genome public.</title>
        <authorList>
            <person name="Liu C."/>
            <person name="Sun Q."/>
        </authorList>
    </citation>
    <scope>NUCLEOTIDE SEQUENCE</scope>
    <source>
        <strain evidence="3">N12</strain>
    </source>
</reference>
<dbReference type="AlphaFoldDB" id="A0A926F2D4"/>
<dbReference type="EMBL" id="JACRTF010000001">
    <property type="protein sequence ID" value="MBC8592745.1"/>
    <property type="molecule type" value="Genomic_DNA"/>
</dbReference>
<gene>
    <name evidence="3" type="ORF">H8744_05665</name>
</gene>
<dbReference type="Pfam" id="PF14297">
    <property type="entry name" value="Lin1244_N"/>
    <property type="match status" value="1"/>
</dbReference>
<feature type="region of interest" description="Disordered" evidence="1">
    <location>
        <begin position="189"/>
        <end position="233"/>
    </location>
</feature>